<gene>
    <name evidence="3" type="ORF">BRADI_4g16687v3</name>
</gene>
<feature type="compositionally biased region" description="Basic and acidic residues" evidence="1">
    <location>
        <begin position="31"/>
        <end position="53"/>
    </location>
</feature>
<feature type="region of interest" description="Disordered" evidence="1">
    <location>
        <begin position="28"/>
        <end position="178"/>
    </location>
</feature>
<proteinExistence type="predicted"/>
<keyword evidence="2" id="KW-0732">Signal</keyword>
<feature type="compositionally biased region" description="Basic and acidic residues" evidence="1">
    <location>
        <begin position="152"/>
        <end position="164"/>
    </location>
</feature>
<evidence type="ECO:0000313" key="3">
    <source>
        <dbReference type="EMBL" id="KQJ88271.1"/>
    </source>
</evidence>
<sequence length="178" mass="19642">MQILPPFLFSSRILLLLLLLHCTLLPPPPTPREEHQDEMKSKRKIEMFDEKSKRACLPSVEDDEEEDTEEEKRVGGGRPVRHSEHCDPRGSHRDEPDGLGEGARGLIHSSMHDLSDDEPVEDGVRGVGHDTSMGDMHERGHGSYGLSSKLSIGREEEGDQHSEGRACGLDDGVCGLGT</sequence>
<dbReference type="EnsemblPlants" id="KQJ88271">
    <property type="protein sequence ID" value="KQJ88271"/>
    <property type="gene ID" value="BRADI_4g16687v3"/>
</dbReference>
<evidence type="ECO:0000256" key="1">
    <source>
        <dbReference type="SAM" id="MobiDB-lite"/>
    </source>
</evidence>
<feature type="compositionally biased region" description="Acidic residues" evidence="1">
    <location>
        <begin position="60"/>
        <end position="69"/>
    </location>
</feature>
<name>A0A0Q3EL13_BRADI</name>
<dbReference type="EMBL" id="CM000883">
    <property type="protein sequence ID" value="KQJ88271.1"/>
    <property type="molecule type" value="Genomic_DNA"/>
</dbReference>
<dbReference type="Proteomes" id="UP000008810">
    <property type="component" value="Chromosome 4"/>
</dbReference>
<keyword evidence="5" id="KW-1185">Reference proteome</keyword>
<dbReference type="AlphaFoldDB" id="A0A0Q3EL13"/>
<reference evidence="3 4" key="1">
    <citation type="journal article" date="2010" name="Nature">
        <title>Genome sequencing and analysis of the model grass Brachypodium distachyon.</title>
        <authorList>
            <consortium name="International Brachypodium Initiative"/>
        </authorList>
    </citation>
    <scope>NUCLEOTIDE SEQUENCE [LARGE SCALE GENOMIC DNA]</scope>
    <source>
        <strain evidence="3 4">Bd21</strain>
    </source>
</reference>
<accession>A0A0Q3EL13</accession>
<feature type="compositionally biased region" description="Basic and acidic residues" evidence="1">
    <location>
        <begin position="81"/>
        <end position="96"/>
    </location>
</feature>
<feature type="chain" id="PRO_5033238934" evidence="2">
    <location>
        <begin position="26"/>
        <end position="178"/>
    </location>
</feature>
<evidence type="ECO:0000256" key="2">
    <source>
        <dbReference type="SAM" id="SignalP"/>
    </source>
</evidence>
<reference evidence="4" key="3">
    <citation type="submission" date="2018-08" db="UniProtKB">
        <authorList>
            <consortium name="EnsemblPlants"/>
        </authorList>
    </citation>
    <scope>IDENTIFICATION</scope>
    <source>
        <strain evidence="4">cv. Bd21</strain>
    </source>
</reference>
<dbReference type="Gramene" id="KQJ88271">
    <property type="protein sequence ID" value="KQJ88271"/>
    <property type="gene ID" value="BRADI_4g16687v3"/>
</dbReference>
<protein>
    <submittedName>
        <fullName evidence="3 4">Uncharacterized protein</fullName>
    </submittedName>
</protein>
<dbReference type="InParanoid" id="A0A0Q3EL13"/>
<feature type="signal peptide" evidence="2">
    <location>
        <begin position="1"/>
        <end position="25"/>
    </location>
</feature>
<reference evidence="3" key="2">
    <citation type="submission" date="2017-06" db="EMBL/GenBank/DDBJ databases">
        <title>WGS assembly of Brachypodium distachyon.</title>
        <authorList>
            <consortium name="The International Brachypodium Initiative"/>
            <person name="Lucas S."/>
            <person name="Harmon-Smith M."/>
            <person name="Lail K."/>
            <person name="Tice H."/>
            <person name="Grimwood J."/>
            <person name="Bruce D."/>
            <person name="Barry K."/>
            <person name="Shu S."/>
            <person name="Lindquist E."/>
            <person name="Wang M."/>
            <person name="Pitluck S."/>
            <person name="Vogel J.P."/>
            <person name="Garvin D.F."/>
            <person name="Mockler T.C."/>
            <person name="Schmutz J."/>
            <person name="Rokhsar D."/>
            <person name="Bevan M.W."/>
        </authorList>
    </citation>
    <scope>NUCLEOTIDE SEQUENCE</scope>
    <source>
        <strain evidence="3">Bd21</strain>
    </source>
</reference>
<evidence type="ECO:0000313" key="4">
    <source>
        <dbReference type="EnsemblPlants" id="KQJ88271"/>
    </source>
</evidence>
<evidence type="ECO:0000313" key="5">
    <source>
        <dbReference type="Proteomes" id="UP000008810"/>
    </source>
</evidence>
<organism evidence="3">
    <name type="scientific">Brachypodium distachyon</name>
    <name type="common">Purple false brome</name>
    <name type="synonym">Trachynia distachya</name>
    <dbReference type="NCBI Taxonomy" id="15368"/>
    <lineage>
        <taxon>Eukaryota</taxon>
        <taxon>Viridiplantae</taxon>
        <taxon>Streptophyta</taxon>
        <taxon>Embryophyta</taxon>
        <taxon>Tracheophyta</taxon>
        <taxon>Spermatophyta</taxon>
        <taxon>Magnoliopsida</taxon>
        <taxon>Liliopsida</taxon>
        <taxon>Poales</taxon>
        <taxon>Poaceae</taxon>
        <taxon>BOP clade</taxon>
        <taxon>Pooideae</taxon>
        <taxon>Stipodae</taxon>
        <taxon>Brachypodieae</taxon>
        <taxon>Brachypodium</taxon>
    </lineage>
</organism>